<evidence type="ECO:0000256" key="18">
    <source>
        <dbReference type="SAM" id="MobiDB-lite"/>
    </source>
</evidence>
<dbReference type="Pfam" id="PF00224">
    <property type="entry name" value="PK"/>
    <property type="match status" value="1"/>
</dbReference>
<keyword evidence="9" id="KW-0479">Metal-binding</keyword>
<organism evidence="20 21">
    <name type="scientific">Rotaria magnacalcarata</name>
    <dbReference type="NCBI Taxonomy" id="392030"/>
    <lineage>
        <taxon>Eukaryota</taxon>
        <taxon>Metazoa</taxon>
        <taxon>Spiralia</taxon>
        <taxon>Gnathifera</taxon>
        <taxon>Rotifera</taxon>
        <taxon>Eurotatoria</taxon>
        <taxon>Bdelloidea</taxon>
        <taxon>Philodinida</taxon>
        <taxon>Philodinidae</taxon>
        <taxon>Rotaria</taxon>
    </lineage>
</organism>
<dbReference type="InterPro" id="IPR036918">
    <property type="entry name" value="Pyrv_Knase_C_sf"/>
</dbReference>
<dbReference type="Gene3D" id="3.20.20.60">
    <property type="entry name" value="Phosphoenolpyruvate-binding domains"/>
    <property type="match status" value="1"/>
</dbReference>
<comment type="cofactor">
    <cofactor evidence="1">
        <name>K(+)</name>
        <dbReference type="ChEBI" id="CHEBI:29103"/>
    </cofactor>
</comment>
<evidence type="ECO:0000256" key="6">
    <source>
        <dbReference type="ARBA" id="ARBA00012142"/>
    </source>
</evidence>
<sequence length="749" mass="85504">MSDDDMDDNNDFDNDYDDDNEEPDDDDLENQYYHSEVLNEDDPDAALEGFKNVLALEKKLGTKGDWGFKSLEQMVKIYYKKKNVNLMLTHYRELMTYIKSAVTRNESEKTINSIIDLISASEKKDLIEDFYALTLDALKEAKNNRLWFKINLRLGKLHEEQNDYTKLQKVIKELYKACESSEGTDNQHQGTQLLEIYALEIQMHTSQKNNKKLKQLYEASLHIKAAIPHPLIMGVIRECGGKMHLREQEYEKSHTDFFESFKSYDESGSPRRITCLKYLVLANMLMRSTINPFDSQEAKPYKDNPDIQAMTNLIGAYQNNNIKEFETILTKNRQTIMNDQFIREHIEILLRSIRTKVLIKLIKPYTKIRIQFIAEELNIKIDEVINILISCILDQSIQGKIDQVNNVLELDQQQNIQGLHRYAAITKVATQLQTVQHTIMQQFKVLGESGKNIKIIAKIENHQGIQHFDDILDEVDGIMVARGDMGIEIPPQKVFVAQKMIIAKCNQAGKPVICATQMLESMIKNPRPTRAEVSDVANAVLDNTDCIMLSGESAKGKFPVQCVQLMHEIAREAEACLFHRELFENLRYFTKPPLDQIQSSAIAAVEAAFRSFASIIIVLTHSGRSARLISQYRPRAVIMAVTRSLQVARQLHLYRGCCPVYIDTPVMQKAYDNQSLLPDMEVQFKQHNISTSQALAMSDWLLDVDSRVSDAIKAAKDRGFCSSGDAVIVVTGWRPGLGTTNTLRIIYAD</sequence>
<dbReference type="OrthoDB" id="194139at2759"/>
<dbReference type="FunFam" id="1.25.40.570:FF:000006">
    <property type="entry name" value="COP9 signalosome complex subunit 2"/>
    <property type="match status" value="1"/>
</dbReference>
<dbReference type="InterPro" id="IPR036390">
    <property type="entry name" value="WH_DNA-bd_sf"/>
</dbReference>
<evidence type="ECO:0000256" key="14">
    <source>
        <dbReference type="ARBA" id="ARBA00023152"/>
    </source>
</evidence>
<dbReference type="GO" id="GO:0005524">
    <property type="term" value="F:ATP binding"/>
    <property type="evidence" value="ECO:0007669"/>
    <property type="project" value="UniProtKB-KW"/>
</dbReference>
<dbReference type="SUPFAM" id="SSF51621">
    <property type="entry name" value="Phosphoenolpyruvate/pyruvate domain"/>
    <property type="match status" value="1"/>
</dbReference>
<comment type="catalytic activity">
    <reaction evidence="17">
        <text>pyruvate + ATP = phosphoenolpyruvate + ADP + H(+)</text>
        <dbReference type="Rhea" id="RHEA:18157"/>
        <dbReference type="ChEBI" id="CHEBI:15361"/>
        <dbReference type="ChEBI" id="CHEBI:15378"/>
        <dbReference type="ChEBI" id="CHEBI:30616"/>
        <dbReference type="ChEBI" id="CHEBI:58702"/>
        <dbReference type="ChEBI" id="CHEBI:456216"/>
        <dbReference type="EC" id="2.7.1.40"/>
    </reaction>
</comment>
<dbReference type="PANTHER" id="PTHR10678">
    <property type="entry name" value="26S PROTEASOME NON-ATPASE REGULATORY SUBUNIT 11/COP9 SIGNALOSOME COMPLEX SUBUNIT 2"/>
    <property type="match status" value="1"/>
</dbReference>
<dbReference type="InterPro" id="IPR015795">
    <property type="entry name" value="Pyrv_Knase_C"/>
</dbReference>
<keyword evidence="11 17" id="KW-0418">Kinase</keyword>
<keyword evidence="7" id="KW-0963">Cytoplasm</keyword>
<keyword evidence="13 17" id="KW-0460">Magnesium</keyword>
<evidence type="ECO:0000256" key="10">
    <source>
        <dbReference type="ARBA" id="ARBA00022741"/>
    </source>
</evidence>
<dbReference type="PRINTS" id="PR01050">
    <property type="entry name" value="PYRUVTKNASE"/>
</dbReference>
<gene>
    <name evidence="20" type="ORF">KQP761_LOCUS34207</name>
</gene>
<accession>A0A816G9E9</accession>
<comment type="similarity">
    <text evidence="5 17">Belongs to the pyruvate kinase family.</text>
</comment>
<dbReference type="InterPro" id="IPR001697">
    <property type="entry name" value="Pyr_Knase"/>
</dbReference>
<evidence type="ECO:0000256" key="5">
    <source>
        <dbReference type="ARBA" id="ARBA00008663"/>
    </source>
</evidence>
<dbReference type="GO" id="GO:0016301">
    <property type="term" value="F:kinase activity"/>
    <property type="evidence" value="ECO:0007669"/>
    <property type="project" value="UniProtKB-KW"/>
</dbReference>
<dbReference type="Gene3D" id="3.40.1380.20">
    <property type="entry name" value="Pyruvate kinase, C-terminal domain"/>
    <property type="match status" value="1"/>
</dbReference>
<dbReference type="EMBL" id="CAJNOW010019155">
    <property type="protein sequence ID" value="CAF1670798.1"/>
    <property type="molecule type" value="Genomic_DNA"/>
</dbReference>
<comment type="caution">
    <text evidence="20">The sequence shown here is derived from an EMBL/GenBank/DDBJ whole genome shotgun (WGS) entry which is preliminary data.</text>
</comment>
<dbReference type="InterPro" id="IPR015813">
    <property type="entry name" value="Pyrv/PenolPyrv_kinase-like_dom"/>
</dbReference>
<dbReference type="UniPathway" id="UPA00109">
    <property type="reaction ID" value="UER00188"/>
</dbReference>
<evidence type="ECO:0000256" key="11">
    <source>
        <dbReference type="ARBA" id="ARBA00022777"/>
    </source>
</evidence>
<feature type="region of interest" description="Disordered" evidence="18">
    <location>
        <begin position="1"/>
        <end position="38"/>
    </location>
</feature>
<keyword evidence="12" id="KW-0067">ATP-binding</keyword>
<dbReference type="GO" id="GO:0004743">
    <property type="term" value="F:pyruvate kinase activity"/>
    <property type="evidence" value="ECO:0007669"/>
    <property type="project" value="UniProtKB-EC"/>
</dbReference>
<keyword evidence="16" id="KW-0670">Pyruvate</keyword>
<dbReference type="GO" id="GO:0000287">
    <property type="term" value="F:magnesium ion binding"/>
    <property type="evidence" value="ECO:0007669"/>
    <property type="project" value="InterPro"/>
</dbReference>
<evidence type="ECO:0000313" key="21">
    <source>
        <dbReference type="Proteomes" id="UP000663834"/>
    </source>
</evidence>
<dbReference type="Gene3D" id="1.25.40.570">
    <property type="match status" value="1"/>
</dbReference>
<keyword evidence="10" id="KW-0547">Nucleotide-binding</keyword>
<evidence type="ECO:0000256" key="17">
    <source>
        <dbReference type="RuleBase" id="RU000504"/>
    </source>
</evidence>
<name>A0A816G9E9_9BILA</name>
<dbReference type="InterPro" id="IPR040442">
    <property type="entry name" value="Pyrv_kinase-like_dom_sf"/>
</dbReference>
<comment type="pathway">
    <text evidence="4 17">Carbohydrate degradation; glycolysis; pyruvate from D-glyceraldehyde 3-phosphate: step 5/5.</text>
</comment>
<dbReference type="SUPFAM" id="SSF46785">
    <property type="entry name" value="Winged helix' DNA-binding domain"/>
    <property type="match status" value="1"/>
</dbReference>
<dbReference type="NCBIfam" id="TIGR01064">
    <property type="entry name" value="pyruv_kin"/>
    <property type="match status" value="1"/>
</dbReference>
<evidence type="ECO:0000256" key="3">
    <source>
        <dbReference type="ARBA" id="ARBA00004496"/>
    </source>
</evidence>
<dbReference type="SMART" id="SM00753">
    <property type="entry name" value="PAM"/>
    <property type="match status" value="1"/>
</dbReference>
<keyword evidence="14 17" id="KW-0324">Glycolysis</keyword>
<comment type="subcellular location">
    <subcellularLocation>
        <location evidence="3">Cytoplasm</location>
    </subcellularLocation>
    <subcellularLocation>
        <location evidence="2">Nucleus</location>
    </subcellularLocation>
</comment>
<dbReference type="InterPro" id="IPR000717">
    <property type="entry name" value="PCI_dom"/>
</dbReference>
<dbReference type="GO" id="GO:0005737">
    <property type="term" value="C:cytoplasm"/>
    <property type="evidence" value="ECO:0007669"/>
    <property type="project" value="UniProtKB-SubCell"/>
</dbReference>
<keyword evidence="8 17" id="KW-0808">Transferase</keyword>
<dbReference type="EC" id="2.7.1.40" evidence="6 17"/>
<dbReference type="Pfam" id="PF01399">
    <property type="entry name" value="PCI"/>
    <property type="match status" value="1"/>
</dbReference>
<protein>
    <recommendedName>
        <fullName evidence="6 17">Pyruvate kinase</fullName>
        <ecNumber evidence="6 17">2.7.1.40</ecNumber>
    </recommendedName>
</protein>
<keyword evidence="15" id="KW-0539">Nucleus</keyword>
<dbReference type="GO" id="GO:0005634">
    <property type="term" value="C:nucleus"/>
    <property type="evidence" value="ECO:0007669"/>
    <property type="project" value="UniProtKB-SubCell"/>
</dbReference>
<evidence type="ECO:0000256" key="12">
    <source>
        <dbReference type="ARBA" id="ARBA00022840"/>
    </source>
</evidence>
<evidence type="ECO:0000256" key="1">
    <source>
        <dbReference type="ARBA" id="ARBA00001958"/>
    </source>
</evidence>
<evidence type="ECO:0000256" key="7">
    <source>
        <dbReference type="ARBA" id="ARBA00022490"/>
    </source>
</evidence>
<evidence type="ECO:0000256" key="2">
    <source>
        <dbReference type="ARBA" id="ARBA00004123"/>
    </source>
</evidence>
<dbReference type="GO" id="GO:0030955">
    <property type="term" value="F:potassium ion binding"/>
    <property type="evidence" value="ECO:0007669"/>
    <property type="project" value="InterPro"/>
</dbReference>
<dbReference type="Pfam" id="PF02887">
    <property type="entry name" value="PK_C"/>
    <property type="match status" value="2"/>
</dbReference>
<evidence type="ECO:0000256" key="15">
    <source>
        <dbReference type="ARBA" id="ARBA00023242"/>
    </source>
</evidence>
<dbReference type="PROSITE" id="PS50250">
    <property type="entry name" value="PCI"/>
    <property type="match status" value="1"/>
</dbReference>
<feature type="compositionally biased region" description="Acidic residues" evidence="18">
    <location>
        <begin position="1"/>
        <end position="29"/>
    </location>
</feature>
<dbReference type="SUPFAM" id="SSF52935">
    <property type="entry name" value="PK C-terminal domain-like"/>
    <property type="match status" value="2"/>
</dbReference>
<dbReference type="InterPro" id="IPR018209">
    <property type="entry name" value="Pyrv_Knase_AS"/>
</dbReference>
<reference evidence="20" key="1">
    <citation type="submission" date="2021-02" db="EMBL/GenBank/DDBJ databases">
        <authorList>
            <person name="Nowell W R."/>
        </authorList>
    </citation>
    <scope>NUCLEOTIDE SEQUENCE</scope>
</reference>
<dbReference type="SMART" id="SM00088">
    <property type="entry name" value="PINT"/>
    <property type="match status" value="1"/>
</dbReference>
<dbReference type="PROSITE" id="PS00110">
    <property type="entry name" value="PYRUVATE_KINASE"/>
    <property type="match status" value="1"/>
</dbReference>
<evidence type="ECO:0000259" key="19">
    <source>
        <dbReference type="PROSITE" id="PS50250"/>
    </source>
</evidence>
<dbReference type="Proteomes" id="UP000663834">
    <property type="component" value="Unassembled WGS sequence"/>
</dbReference>
<evidence type="ECO:0000256" key="4">
    <source>
        <dbReference type="ARBA" id="ARBA00004997"/>
    </source>
</evidence>
<dbReference type="InterPro" id="IPR050871">
    <property type="entry name" value="26S_Proteasome/COP9_Components"/>
</dbReference>
<evidence type="ECO:0000313" key="20">
    <source>
        <dbReference type="EMBL" id="CAF1670798.1"/>
    </source>
</evidence>
<feature type="domain" description="PCI" evidence="19">
    <location>
        <begin position="246"/>
        <end position="415"/>
    </location>
</feature>
<evidence type="ECO:0000256" key="9">
    <source>
        <dbReference type="ARBA" id="ARBA00022723"/>
    </source>
</evidence>
<proteinExistence type="inferred from homology"/>
<evidence type="ECO:0000256" key="13">
    <source>
        <dbReference type="ARBA" id="ARBA00022842"/>
    </source>
</evidence>
<dbReference type="InterPro" id="IPR015793">
    <property type="entry name" value="Pyrv_Knase_brl"/>
</dbReference>
<evidence type="ECO:0000256" key="8">
    <source>
        <dbReference type="ARBA" id="ARBA00022679"/>
    </source>
</evidence>
<dbReference type="AlphaFoldDB" id="A0A816G9E9"/>
<evidence type="ECO:0000256" key="16">
    <source>
        <dbReference type="ARBA" id="ARBA00023317"/>
    </source>
</evidence>